<comment type="caution">
    <text evidence="10">The sequence shown here is derived from an EMBL/GenBank/DDBJ whole genome shotgun (WGS) entry which is preliminary data.</text>
</comment>
<keyword evidence="4 7" id="KW-0689">Ribosomal protein</keyword>
<dbReference type="InterPro" id="IPR020594">
    <property type="entry name" value="Ribosomal_bL9_bac/chp"/>
</dbReference>
<dbReference type="GO" id="GO:0005840">
    <property type="term" value="C:ribosome"/>
    <property type="evidence" value="ECO:0007669"/>
    <property type="project" value="UniProtKB-KW"/>
</dbReference>
<reference evidence="10" key="1">
    <citation type="submission" date="2021-02" db="EMBL/GenBank/DDBJ databases">
        <title>Thiocyanate and organic carbon inputs drive convergent selection for specific autotrophic Afipia and Thiobacillus strains within complex microbiomes.</title>
        <authorList>
            <person name="Huddy R.J."/>
            <person name="Sachdeva R."/>
            <person name="Kadzinga F."/>
            <person name="Kantor R.S."/>
            <person name="Harrison S.T.L."/>
            <person name="Banfield J.F."/>
        </authorList>
    </citation>
    <scope>NUCLEOTIDE SEQUENCE</scope>
    <source>
        <strain evidence="10">SCN18_10_11_15_R4_P_38_20</strain>
    </source>
</reference>
<evidence type="ECO:0000259" key="9">
    <source>
        <dbReference type="PROSITE" id="PS00651"/>
    </source>
</evidence>
<dbReference type="GO" id="GO:0006412">
    <property type="term" value="P:translation"/>
    <property type="evidence" value="ECO:0007669"/>
    <property type="project" value="UniProtKB-UniRule"/>
</dbReference>
<keyword evidence="3 7" id="KW-0694">RNA-binding</keyword>
<evidence type="ECO:0000256" key="6">
    <source>
        <dbReference type="ARBA" id="ARBA00035292"/>
    </source>
</evidence>
<gene>
    <name evidence="7 10" type="primary">rplI</name>
    <name evidence="10" type="ORF">J0H12_02575</name>
</gene>
<proteinExistence type="inferred from homology"/>
<dbReference type="PROSITE" id="PS00651">
    <property type="entry name" value="RIBOSOMAL_L9"/>
    <property type="match status" value="1"/>
</dbReference>
<keyword evidence="5 7" id="KW-0687">Ribonucleoprotein</keyword>
<evidence type="ECO:0000256" key="8">
    <source>
        <dbReference type="SAM" id="Coils"/>
    </source>
</evidence>
<evidence type="ECO:0000256" key="4">
    <source>
        <dbReference type="ARBA" id="ARBA00022980"/>
    </source>
</evidence>
<dbReference type="Gene3D" id="3.40.5.10">
    <property type="entry name" value="Ribosomal protein L9, N-terminal domain"/>
    <property type="match status" value="1"/>
</dbReference>
<dbReference type="NCBIfam" id="TIGR00158">
    <property type="entry name" value="L9"/>
    <property type="match status" value="1"/>
</dbReference>
<dbReference type="Proteomes" id="UP000664414">
    <property type="component" value="Unassembled WGS sequence"/>
</dbReference>
<dbReference type="InterPro" id="IPR000244">
    <property type="entry name" value="Ribosomal_bL9"/>
</dbReference>
<dbReference type="SUPFAM" id="SSF55653">
    <property type="entry name" value="Ribosomal protein L9 C-domain"/>
    <property type="match status" value="1"/>
</dbReference>
<dbReference type="GO" id="GO:0003735">
    <property type="term" value="F:structural constituent of ribosome"/>
    <property type="evidence" value="ECO:0007669"/>
    <property type="project" value="InterPro"/>
</dbReference>
<dbReference type="Pfam" id="PF03948">
    <property type="entry name" value="Ribosomal_L9_C"/>
    <property type="match status" value="1"/>
</dbReference>
<dbReference type="InterPro" id="IPR020069">
    <property type="entry name" value="Ribosomal_bL9_C"/>
</dbReference>
<accession>A0A8J7TV95</accession>
<dbReference type="Pfam" id="PF01281">
    <property type="entry name" value="Ribosomal_L9_N"/>
    <property type="match status" value="1"/>
</dbReference>
<comment type="function">
    <text evidence="7">Binds to the 23S rRNA.</text>
</comment>
<evidence type="ECO:0000256" key="1">
    <source>
        <dbReference type="ARBA" id="ARBA00010605"/>
    </source>
</evidence>
<dbReference type="HAMAP" id="MF_00503">
    <property type="entry name" value="Ribosomal_bL9"/>
    <property type="match status" value="1"/>
</dbReference>
<evidence type="ECO:0000313" key="11">
    <source>
        <dbReference type="Proteomes" id="UP000664414"/>
    </source>
</evidence>
<dbReference type="GO" id="GO:1990904">
    <property type="term" value="C:ribonucleoprotein complex"/>
    <property type="evidence" value="ECO:0007669"/>
    <property type="project" value="UniProtKB-KW"/>
</dbReference>
<dbReference type="EMBL" id="JAFKGL010000013">
    <property type="protein sequence ID" value="MBN9412799.1"/>
    <property type="molecule type" value="Genomic_DNA"/>
</dbReference>
<evidence type="ECO:0000256" key="5">
    <source>
        <dbReference type="ARBA" id="ARBA00023274"/>
    </source>
</evidence>
<name>A0A8J7TV95_9PROT</name>
<organism evidence="10 11">
    <name type="scientific">Candidatus Paracaedimonas acanthamoebae</name>
    <dbReference type="NCBI Taxonomy" id="244581"/>
    <lineage>
        <taxon>Bacteria</taxon>
        <taxon>Pseudomonadati</taxon>
        <taxon>Pseudomonadota</taxon>
        <taxon>Alphaproteobacteria</taxon>
        <taxon>Holosporales</taxon>
        <taxon>Caedimonadaceae</taxon>
        <taxon>Candidatus Paracaedimonas</taxon>
    </lineage>
</organism>
<evidence type="ECO:0000256" key="3">
    <source>
        <dbReference type="ARBA" id="ARBA00022884"/>
    </source>
</evidence>
<evidence type="ECO:0000256" key="7">
    <source>
        <dbReference type="HAMAP-Rule" id="MF_00503"/>
    </source>
</evidence>
<dbReference type="Gene3D" id="3.10.430.100">
    <property type="entry name" value="Ribosomal protein L9, C-terminal domain"/>
    <property type="match status" value="1"/>
</dbReference>
<feature type="domain" description="Ribosomal protein L9" evidence="9">
    <location>
        <begin position="13"/>
        <end position="40"/>
    </location>
</feature>
<dbReference type="SUPFAM" id="SSF55658">
    <property type="entry name" value="L9 N-domain-like"/>
    <property type="match status" value="1"/>
</dbReference>
<evidence type="ECO:0000256" key="2">
    <source>
        <dbReference type="ARBA" id="ARBA00022730"/>
    </source>
</evidence>
<keyword evidence="8" id="KW-0175">Coiled coil</keyword>
<protein>
    <recommendedName>
        <fullName evidence="6 7">Large ribosomal subunit protein bL9</fullName>
    </recommendedName>
</protein>
<comment type="similarity">
    <text evidence="1 7">Belongs to the bacterial ribosomal protein bL9 family.</text>
</comment>
<dbReference type="AlphaFoldDB" id="A0A8J7TV95"/>
<evidence type="ECO:0000313" key="10">
    <source>
        <dbReference type="EMBL" id="MBN9412799.1"/>
    </source>
</evidence>
<dbReference type="InterPro" id="IPR036935">
    <property type="entry name" value="Ribosomal_bL9_N_sf"/>
</dbReference>
<keyword evidence="2 7" id="KW-0699">rRNA-binding</keyword>
<dbReference type="InterPro" id="IPR036791">
    <property type="entry name" value="Ribosomal_bL9_C_sf"/>
</dbReference>
<feature type="coiled-coil region" evidence="8">
    <location>
        <begin position="44"/>
        <end position="71"/>
    </location>
</feature>
<dbReference type="PANTHER" id="PTHR21368">
    <property type="entry name" value="50S RIBOSOMAL PROTEIN L9"/>
    <property type="match status" value="1"/>
</dbReference>
<dbReference type="GO" id="GO:0019843">
    <property type="term" value="F:rRNA binding"/>
    <property type="evidence" value="ECO:0007669"/>
    <property type="project" value="UniProtKB-UniRule"/>
</dbReference>
<dbReference type="InterPro" id="IPR009027">
    <property type="entry name" value="Ribosomal_bL9/RNase_H1_N"/>
</dbReference>
<sequence length="168" mass="18157">MEVILLQRVEHLGQMGDIVRVKPGYARNFLLPKGKAERATANKVEEFKQKRAQLEAHNLQLKKEAEAVAAKMKGLSVIILRQAGDNGLLYGSVRPQDIAEAVTAAGFTVTRAQAILSMPIKALGLHQIQIALHPEVAETVIINVAQTQEEALAQASSKNSKESEGVSA</sequence>
<dbReference type="InterPro" id="IPR020070">
    <property type="entry name" value="Ribosomal_bL9_N"/>
</dbReference>